<dbReference type="PRINTS" id="PR01411">
    <property type="entry name" value="CCMFBIOGNSIS"/>
</dbReference>
<dbReference type="PANTHER" id="PTHR43653:SF1">
    <property type="entry name" value="CYTOCHROME C-TYPE BIOGENESIS PROTEIN CCMF"/>
    <property type="match status" value="1"/>
</dbReference>
<evidence type="ECO:0000313" key="14">
    <source>
        <dbReference type="Proteomes" id="UP001196068"/>
    </source>
</evidence>
<keyword evidence="4" id="KW-0997">Cell inner membrane</keyword>
<dbReference type="GO" id="GO:0017004">
    <property type="term" value="P:cytochrome complex assembly"/>
    <property type="evidence" value="ECO:0007669"/>
    <property type="project" value="UniProtKB-KW"/>
</dbReference>
<evidence type="ECO:0000256" key="1">
    <source>
        <dbReference type="ARBA" id="ARBA00004429"/>
    </source>
</evidence>
<organism evidence="13 14">
    <name type="scientific">Plastoroseomonas arctica</name>
    <dbReference type="NCBI Taxonomy" id="1509237"/>
    <lineage>
        <taxon>Bacteria</taxon>
        <taxon>Pseudomonadati</taxon>
        <taxon>Pseudomonadota</taxon>
        <taxon>Alphaproteobacteria</taxon>
        <taxon>Acetobacterales</taxon>
        <taxon>Acetobacteraceae</taxon>
        <taxon>Plastoroseomonas</taxon>
    </lineage>
</organism>
<keyword evidence="7 10" id="KW-1133">Transmembrane helix</keyword>
<keyword evidence="13" id="KW-0456">Lyase</keyword>
<feature type="transmembrane region" description="Helical" evidence="10">
    <location>
        <begin position="394"/>
        <end position="413"/>
    </location>
</feature>
<dbReference type="GO" id="GO:0015232">
    <property type="term" value="F:heme transmembrane transporter activity"/>
    <property type="evidence" value="ECO:0007669"/>
    <property type="project" value="InterPro"/>
</dbReference>
<dbReference type="AlphaFoldDB" id="A0AAF1JZA1"/>
<evidence type="ECO:0000256" key="6">
    <source>
        <dbReference type="ARBA" id="ARBA00022748"/>
    </source>
</evidence>
<dbReference type="EMBL" id="JAAEDH010000002">
    <property type="protein sequence ID" value="MBR0654108.1"/>
    <property type="molecule type" value="Genomic_DNA"/>
</dbReference>
<feature type="domain" description="Cytochrome c assembly protein" evidence="11">
    <location>
        <begin position="89"/>
        <end position="295"/>
    </location>
</feature>
<reference evidence="13" key="1">
    <citation type="submission" date="2020-01" db="EMBL/GenBank/DDBJ databases">
        <authorList>
            <person name="Rat A."/>
        </authorList>
    </citation>
    <scope>NUCLEOTIDE SEQUENCE</scope>
    <source>
        <strain evidence="13">LMG 28251</strain>
    </source>
</reference>
<dbReference type="InterPro" id="IPR002541">
    <property type="entry name" value="Cyt_c_assembly"/>
</dbReference>
<feature type="transmembrane region" description="Helical" evidence="10">
    <location>
        <begin position="615"/>
        <end position="634"/>
    </location>
</feature>
<feature type="transmembrane region" description="Helical" evidence="10">
    <location>
        <begin position="451"/>
        <end position="471"/>
    </location>
</feature>
<evidence type="ECO:0000256" key="2">
    <source>
        <dbReference type="ARBA" id="ARBA00009186"/>
    </source>
</evidence>
<feature type="domain" description="Cytochrome c-type biogenesis protein CcmF C-terminal" evidence="12">
    <location>
        <begin position="315"/>
        <end position="637"/>
    </location>
</feature>
<dbReference type="Pfam" id="PF01578">
    <property type="entry name" value="Cytochrom_C_asm"/>
    <property type="match status" value="1"/>
</dbReference>
<accession>A0AAF1JZA1</accession>
<evidence type="ECO:0000256" key="9">
    <source>
        <dbReference type="ARBA" id="ARBA00037230"/>
    </source>
</evidence>
<proteinExistence type="inferred from homology"/>
<dbReference type="PRINTS" id="PR01410">
    <property type="entry name" value="CCBIOGENESIS"/>
</dbReference>
<reference evidence="13" key="2">
    <citation type="journal article" date="2021" name="Syst. Appl. Microbiol.">
        <title>Roseomonas hellenica sp. nov., isolated from roots of wild-growing Alkanna tinctoria.</title>
        <authorList>
            <person name="Rat A."/>
            <person name="Naranjo H.D."/>
            <person name="Lebbe L."/>
            <person name="Cnockaert M."/>
            <person name="Krigas N."/>
            <person name="Grigoriadou K."/>
            <person name="Maloupa E."/>
            <person name="Willems A."/>
        </authorList>
    </citation>
    <scope>NUCLEOTIDE SEQUENCE</scope>
    <source>
        <strain evidence="13">LMG 28251</strain>
    </source>
</reference>
<dbReference type="InterPro" id="IPR003567">
    <property type="entry name" value="Cyt_c_biogenesis"/>
</dbReference>
<dbReference type="NCBIfam" id="TIGR00353">
    <property type="entry name" value="nrfE"/>
    <property type="match status" value="1"/>
</dbReference>
<comment type="function">
    <text evidence="9">Required for the biogenesis of c-type cytochromes. Possible subunit of a heme lyase.</text>
</comment>
<evidence type="ECO:0000259" key="11">
    <source>
        <dbReference type="Pfam" id="PF01578"/>
    </source>
</evidence>
<gene>
    <name evidence="13" type="ORF">GXW79_03340</name>
</gene>
<keyword evidence="14" id="KW-1185">Reference proteome</keyword>
<feature type="transmembrane region" description="Helical" evidence="10">
    <location>
        <begin position="352"/>
        <end position="374"/>
    </location>
</feature>
<comment type="caution">
    <text evidence="13">The sequence shown here is derived from an EMBL/GenBank/DDBJ whole genome shotgun (WGS) entry which is preliminary data.</text>
</comment>
<feature type="transmembrane region" description="Helical" evidence="10">
    <location>
        <begin position="125"/>
        <end position="142"/>
    </location>
</feature>
<sequence>MIPELGHFALALACALALFQAVVPVWGAHVGASRAMAAAPALAVGQLIAVGAAFGALLWCFAVNDTTVSNVVANSHSAKPLLYKLSGAWGNHEGSMVLWVLILALCGGAVAGFGRNLPTSLQARVIGVLGFIALGFLAFIIFTSNPFDRVWPAAVDGNGLNPILQDPGLAFHPPLLYLGYVGYAVTFAFAVAALLEGRVDAAWGRWVRPWALAAWSFLTLGIALGSWWAYYELGWGGFWFWDPVENASLLPWLAGAALLHSAIVVEKREALKTWTVLLAILAFAMSLLGTFLVRSGVLNSVHSFASDPSRGVFILALLMVYVGGAFALFAWRAGRLSPIGIFAPVSREGALVLNNLLLCSILAVVLVGTLYPMFADLILGVKISVGPPFFNTATAPLAAPLIAAMAVGPMLSWKRAGLWGALQRLWWAMLGAFGVWLVAQIVLGAPVWPAIGFGAAAWLLLGAVADVTDRVGVFRTSARNAFNRARNLPRAAWGAALGHAGLGVTIAGLAGMGLATDALVSLRPGETHRLAGYEWRLDEVRDVVGPNWSARRATVTISRDGAVVTVLEPERRWFPVARMNTTEAAIHTNVFQDLYAVMGDERDGAAVLRLHRNPMAPWIWIGALVMALGGGLSLSDRRTRVSAPAPKGATSPA</sequence>
<feature type="transmembrane region" description="Helical" evidence="10">
    <location>
        <begin position="492"/>
        <end position="515"/>
    </location>
</feature>
<dbReference type="PANTHER" id="PTHR43653">
    <property type="entry name" value="CYTOCHROME C ASSEMBLY PROTEIN-RELATED"/>
    <property type="match status" value="1"/>
</dbReference>
<dbReference type="RefSeq" id="WP_211872862.1">
    <property type="nucleotide sequence ID" value="NZ_JAAEDH010000002.1"/>
</dbReference>
<dbReference type="Proteomes" id="UP001196068">
    <property type="component" value="Unassembled WGS sequence"/>
</dbReference>
<dbReference type="GO" id="GO:0016829">
    <property type="term" value="F:lyase activity"/>
    <property type="evidence" value="ECO:0007669"/>
    <property type="project" value="UniProtKB-KW"/>
</dbReference>
<keyword evidence="6" id="KW-0201">Cytochrome c-type biogenesis</keyword>
<feature type="transmembrane region" description="Helical" evidence="10">
    <location>
        <begin position="425"/>
        <end position="445"/>
    </location>
</feature>
<feature type="transmembrane region" description="Helical" evidence="10">
    <location>
        <begin position="273"/>
        <end position="292"/>
    </location>
</feature>
<keyword evidence="3" id="KW-1003">Cell membrane</keyword>
<keyword evidence="5 10" id="KW-0812">Transmembrane</keyword>
<protein>
    <submittedName>
        <fullName evidence="13">Heme lyase CcmF/NrfE family subunit</fullName>
    </submittedName>
</protein>
<feature type="transmembrane region" description="Helical" evidence="10">
    <location>
        <begin position="249"/>
        <end position="266"/>
    </location>
</feature>
<comment type="similarity">
    <text evidence="2">Belongs to the CcmF/CycK/Ccl1/NrfE/CcsA family.</text>
</comment>
<evidence type="ECO:0000256" key="3">
    <source>
        <dbReference type="ARBA" id="ARBA00022475"/>
    </source>
</evidence>
<dbReference type="InterPro" id="IPR032523">
    <property type="entry name" value="CcmF_C"/>
</dbReference>
<evidence type="ECO:0000256" key="7">
    <source>
        <dbReference type="ARBA" id="ARBA00022989"/>
    </source>
</evidence>
<dbReference type="GO" id="GO:0020037">
    <property type="term" value="F:heme binding"/>
    <property type="evidence" value="ECO:0007669"/>
    <property type="project" value="InterPro"/>
</dbReference>
<keyword evidence="8 10" id="KW-0472">Membrane</keyword>
<evidence type="ECO:0000256" key="8">
    <source>
        <dbReference type="ARBA" id="ARBA00023136"/>
    </source>
</evidence>
<feature type="transmembrane region" description="Helical" evidence="10">
    <location>
        <begin position="312"/>
        <end position="331"/>
    </location>
</feature>
<evidence type="ECO:0000259" key="12">
    <source>
        <dbReference type="Pfam" id="PF16327"/>
    </source>
</evidence>
<dbReference type="NCBIfam" id="NF007691">
    <property type="entry name" value="PRK10369.1"/>
    <property type="match status" value="1"/>
</dbReference>
<evidence type="ECO:0000256" key="4">
    <source>
        <dbReference type="ARBA" id="ARBA00022519"/>
    </source>
</evidence>
<comment type="subcellular location">
    <subcellularLocation>
        <location evidence="1">Cell inner membrane</location>
        <topology evidence="1">Multi-pass membrane protein</topology>
    </subcellularLocation>
</comment>
<evidence type="ECO:0000256" key="5">
    <source>
        <dbReference type="ARBA" id="ARBA00022692"/>
    </source>
</evidence>
<name>A0AAF1JZA1_9PROT</name>
<feature type="transmembrane region" description="Helical" evidence="10">
    <location>
        <begin position="175"/>
        <end position="195"/>
    </location>
</feature>
<evidence type="ECO:0000256" key="10">
    <source>
        <dbReference type="SAM" id="Phobius"/>
    </source>
</evidence>
<dbReference type="InterPro" id="IPR003568">
    <property type="entry name" value="Cyt_c_biogenesis_CcmF"/>
</dbReference>
<dbReference type="GO" id="GO:0005886">
    <property type="term" value="C:plasma membrane"/>
    <property type="evidence" value="ECO:0007669"/>
    <property type="project" value="UniProtKB-SubCell"/>
</dbReference>
<feature type="transmembrane region" description="Helical" evidence="10">
    <location>
        <begin position="96"/>
        <end position="113"/>
    </location>
</feature>
<evidence type="ECO:0000313" key="13">
    <source>
        <dbReference type="EMBL" id="MBR0654108.1"/>
    </source>
</evidence>
<dbReference type="Pfam" id="PF16327">
    <property type="entry name" value="CcmF_C"/>
    <property type="match status" value="1"/>
</dbReference>
<feature type="transmembrane region" description="Helical" evidence="10">
    <location>
        <begin position="207"/>
        <end position="229"/>
    </location>
</feature>